<feature type="transmembrane region" description="Helical" evidence="6">
    <location>
        <begin position="468"/>
        <end position="488"/>
    </location>
</feature>
<keyword evidence="3 6" id="KW-0812">Transmembrane</keyword>
<comment type="caution">
    <text evidence="7">The sequence shown here is derived from an EMBL/GenBank/DDBJ whole genome shotgun (WGS) entry which is preliminary data.</text>
</comment>
<keyword evidence="2" id="KW-1003">Cell membrane</keyword>
<dbReference type="OrthoDB" id="8573819at2"/>
<dbReference type="PANTHER" id="PTHR30250:SF11">
    <property type="entry name" value="O-ANTIGEN TRANSPORTER-RELATED"/>
    <property type="match status" value="1"/>
</dbReference>
<sequence>MTASAYSAGQVRRSLVHFAFGKSASALMGVGLLLLLVRALDVADYGFYLASQAALELVAMFSSFGLIAVAQRYLPELRARQQGRQLARLIAVLCVARLLTLAAVCVALYFLATWLAAALGLNAYTAAIRLFLLVIVVEGLARFLDEVFDSLMMQGVAQLSIVLRTGLRLGLGIALFGAADATLALATWIFIELAASAVACVVALVLLTRTALRIRRSVPGEDERLPLRRFFNYAAPTFLAGSLYTLSGPNVVKLVGARVLSASQFAAFGFAAAFAAMLQRYLPMFLLIRMVRPLFVAARQREDYRQRLPAMGALVFKLNAFALVPVAAFLAVAGVETAVVLTGGRYPEAGAYLLAFLVVLLAQALRAVSSLIAQAMENARAPLVGTSLGLIGLALGVLLSGSLGAYGLCVGLVVSEAVFALYVRRALTASGLSFVSDGRAYLRMLISAVLAAFCGLVLMRVLPPDGPLALGVTALSVAGSFLVFAFFIKPFTPEERGTLNRLLKREVFVW</sequence>
<dbReference type="PANTHER" id="PTHR30250">
    <property type="entry name" value="PST FAMILY PREDICTED COLANIC ACID TRANSPORTER"/>
    <property type="match status" value="1"/>
</dbReference>
<feature type="transmembrane region" description="Helical" evidence="6">
    <location>
        <begin position="123"/>
        <end position="144"/>
    </location>
</feature>
<feature type="transmembrane region" description="Helical" evidence="6">
    <location>
        <begin position="230"/>
        <end position="247"/>
    </location>
</feature>
<dbReference type="InterPro" id="IPR002797">
    <property type="entry name" value="Polysacc_synth"/>
</dbReference>
<feature type="transmembrane region" description="Helical" evidence="6">
    <location>
        <begin position="405"/>
        <end position="423"/>
    </location>
</feature>
<evidence type="ECO:0000256" key="3">
    <source>
        <dbReference type="ARBA" id="ARBA00022692"/>
    </source>
</evidence>
<feature type="transmembrane region" description="Helical" evidence="6">
    <location>
        <begin position="86"/>
        <end position="111"/>
    </location>
</feature>
<reference evidence="7 8" key="1">
    <citation type="submission" date="2018-03" db="EMBL/GenBank/DDBJ databases">
        <authorList>
            <person name="Keele B.F."/>
        </authorList>
    </citation>
    <scope>NUCLEOTIDE SEQUENCE [LARGE SCALE GENOMIC DNA]</scope>
    <source>
        <strain evidence="7 8">D20</strain>
    </source>
</reference>
<feature type="transmembrane region" description="Helical" evidence="6">
    <location>
        <begin position="267"/>
        <end position="288"/>
    </location>
</feature>
<feature type="transmembrane region" description="Helical" evidence="6">
    <location>
        <begin position="185"/>
        <end position="209"/>
    </location>
</feature>
<keyword evidence="4 6" id="KW-1133">Transmembrane helix</keyword>
<proteinExistence type="predicted"/>
<evidence type="ECO:0008006" key="9">
    <source>
        <dbReference type="Google" id="ProtNLM"/>
    </source>
</evidence>
<feature type="transmembrane region" description="Helical" evidence="6">
    <location>
        <begin position="444"/>
        <end position="462"/>
    </location>
</feature>
<feature type="transmembrane region" description="Helical" evidence="6">
    <location>
        <begin position="351"/>
        <end position="369"/>
    </location>
</feature>
<keyword evidence="8" id="KW-1185">Reference proteome</keyword>
<evidence type="ECO:0000256" key="5">
    <source>
        <dbReference type="ARBA" id="ARBA00023136"/>
    </source>
</evidence>
<gene>
    <name evidence="7" type="ORF">C8261_01530</name>
</gene>
<dbReference type="RefSeq" id="WP_107491884.1">
    <property type="nucleotide sequence ID" value="NZ_PZKC01000001.1"/>
</dbReference>
<evidence type="ECO:0000256" key="4">
    <source>
        <dbReference type="ARBA" id="ARBA00022989"/>
    </source>
</evidence>
<name>A0A2T4IK25_9RHOO</name>
<evidence type="ECO:0000313" key="7">
    <source>
        <dbReference type="EMBL" id="PTD98124.1"/>
    </source>
</evidence>
<evidence type="ECO:0000313" key="8">
    <source>
        <dbReference type="Proteomes" id="UP000241193"/>
    </source>
</evidence>
<dbReference type="Pfam" id="PF01943">
    <property type="entry name" value="Polysacc_synt"/>
    <property type="match status" value="1"/>
</dbReference>
<reference evidence="7 8" key="2">
    <citation type="submission" date="2018-04" db="EMBL/GenBank/DDBJ databases">
        <title>Thauera lacus sp. nov., isolated from an saline lake in Inner Mongolia, China.</title>
        <authorList>
            <person name="Liang Q.-Y."/>
        </authorList>
    </citation>
    <scope>NUCLEOTIDE SEQUENCE [LARGE SCALE GENOMIC DNA]</scope>
    <source>
        <strain evidence="7 8">D20</strain>
    </source>
</reference>
<evidence type="ECO:0000256" key="6">
    <source>
        <dbReference type="SAM" id="Phobius"/>
    </source>
</evidence>
<keyword evidence="5 6" id="KW-0472">Membrane</keyword>
<comment type="subcellular location">
    <subcellularLocation>
        <location evidence="1">Cell membrane</location>
        <topology evidence="1">Multi-pass membrane protein</topology>
    </subcellularLocation>
</comment>
<protein>
    <recommendedName>
        <fullName evidence="9">Polysaccharide biosynthesis protein</fullName>
    </recommendedName>
</protein>
<dbReference type="InterPro" id="IPR050833">
    <property type="entry name" value="Poly_Biosynth_Transport"/>
</dbReference>
<evidence type="ECO:0000256" key="2">
    <source>
        <dbReference type="ARBA" id="ARBA00022475"/>
    </source>
</evidence>
<dbReference type="Proteomes" id="UP000241193">
    <property type="component" value="Unassembled WGS sequence"/>
</dbReference>
<dbReference type="EMBL" id="PZKC01000001">
    <property type="protein sequence ID" value="PTD98124.1"/>
    <property type="molecule type" value="Genomic_DNA"/>
</dbReference>
<dbReference type="GO" id="GO:0005886">
    <property type="term" value="C:plasma membrane"/>
    <property type="evidence" value="ECO:0007669"/>
    <property type="project" value="UniProtKB-SubCell"/>
</dbReference>
<evidence type="ECO:0000256" key="1">
    <source>
        <dbReference type="ARBA" id="ARBA00004651"/>
    </source>
</evidence>
<organism evidence="7 8">
    <name type="scientific">Pseudothauera lacus</name>
    <dbReference type="NCBI Taxonomy" id="2136175"/>
    <lineage>
        <taxon>Bacteria</taxon>
        <taxon>Pseudomonadati</taxon>
        <taxon>Pseudomonadota</taxon>
        <taxon>Betaproteobacteria</taxon>
        <taxon>Rhodocyclales</taxon>
        <taxon>Zoogloeaceae</taxon>
        <taxon>Pseudothauera</taxon>
    </lineage>
</organism>
<feature type="transmembrane region" description="Helical" evidence="6">
    <location>
        <begin position="156"/>
        <end position="179"/>
    </location>
</feature>
<feature type="transmembrane region" description="Helical" evidence="6">
    <location>
        <begin position="49"/>
        <end position="74"/>
    </location>
</feature>
<dbReference type="AlphaFoldDB" id="A0A2T4IK25"/>
<accession>A0A2T4IK25</accession>
<feature type="transmembrane region" description="Helical" evidence="6">
    <location>
        <begin position="308"/>
        <end position="331"/>
    </location>
</feature>
<feature type="transmembrane region" description="Helical" evidence="6">
    <location>
        <begin position="381"/>
        <end position="399"/>
    </location>
</feature>